<proteinExistence type="inferred from homology"/>
<dbReference type="GO" id="GO:0034069">
    <property type="term" value="F:aminoglycoside N-acetyltransferase activity"/>
    <property type="evidence" value="ECO:0007669"/>
    <property type="project" value="TreeGrafter"/>
</dbReference>
<protein>
    <submittedName>
        <fullName evidence="6">UPF0256 protein</fullName>
    </submittedName>
</protein>
<dbReference type="EMBL" id="BSTI01000009">
    <property type="protein sequence ID" value="GLY67743.1"/>
    <property type="molecule type" value="Genomic_DNA"/>
</dbReference>
<dbReference type="PANTHER" id="PTHR37817">
    <property type="entry name" value="N-ACETYLTRANSFERASE EIS"/>
    <property type="match status" value="1"/>
</dbReference>
<feature type="binding site" evidence="3">
    <location>
        <begin position="119"/>
        <end position="120"/>
    </location>
    <ligand>
        <name>acetyl-CoA</name>
        <dbReference type="ChEBI" id="CHEBI:57288"/>
    </ligand>
</feature>
<dbReference type="Gene3D" id="3.40.630.30">
    <property type="match status" value="2"/>
</dbReference>
<dbReference type="Gene3D" id="3.30.1050.10">
    <property type="entry name" value="SCP2 sterol-binding domain"/>
    <property type="match status" value="1"/>
</dbReference>
<dbReference type="InterPro" id="IPR022902">
    <property type="entry name" value="NAcTrfase_Eis"/>
</dbReference>
<evidence type="ECO:0000256" key="2">
    <source>
        <dbReference type="ARBA" id="ARBA00023315"/>
    </source>
</evidence>
<evidence type="ECO:0000256" key="1">
    <source>
        <dbReference type="ARBA" id="ARBA00022679"/>
    </source>
</evidence>
<comment type="similarity">
    <text evidence="3">Belongs to the acetyltransferase Eis family.</text>
</comment>
<comment type="caution">
    <text evidence="6">The sequence shown here is derived from an EMBL/GenBank/DDBJ whole genome shotgun (WGS) entry which is preliminary data.</text>
</comment>
<keyword evidence="1 3" id="KW-0808">Transferase</keyword>
<dbReference type="InterPro" id="IPR051554">
    <property type="entry name" value="Acetyltransferase_Eis"/>
</dbReference>
<feature type="domain" description="Eis-like acetyltransferase" evidence="5">
    <location>
        <begin position="182"/>
        <end position="296"/>
    </location>
</feature>
<dbReference type="Pfam" id="PF13527">
    <property type="entry name" value="Acetyltransf_9"/>
    <property type="match status" value="1"/>
</dbReference>
<evidence type="ECO:0000313" key="7">
    <source>
        <dbReference type="Proteomes" id="UP001165136"/>
    </source>
</evidence>
<dbReference type="InterPro" id="IPR036527">
    <property type="entry name" value="SCP2_sterol-bd_dom_sf"/>
</dbReference>
<dbReference type="Pfam" id="PF13530">
    <property type="entry name" value="SCP2_2"/>
    <property type="match status" value="1"/>
</dbReference>
<feature type="active site" description="Proton donor" evidence="3">
    <location>
        <position position="124"/>
    </location>
</feature>
<dbReference type="GO" id="GO:0030649">
    <property type="term" value="P:aminoglycoside antibiotic catabolic process"/>
    <property type="evidence" value="ECO:0007669"/>
    <property type="project" value="TreeGrafter"/>
</dbReference>
<name>A0A9W6R1U2_9PSEU</name>
<evidence type="ECO:0000259" key="4">
    <source>
        <dbReference type="Pfam" id="PF13530"/>
    </source>
</evidence>
<organism evidence="6 7">
    <name type="scientific">Amycolatopsis taiwanensis</name>
    <dbReference type="NCBI Taxonomy" id="342230"/>
    <lineage>
        <taxon>Bacteria</taxon>
        <taxon>Bacillati</taxon>
        <taxon>Actinomycetota</taxon>
        <taxon>Actinomycetes</taxon>
        <taxon>Pseudonocardiales</taxon>
        <taxon>Pseudonocardiaceae</taxon>
        <taxon>Amycolatopsis</taxon>
    </lineage>
</organism>
<dbReference type="HAMAP" id="MF_01812">
    <property type="entry name" value="Eis"/>
    <property type="match status" value="1"/>
</dbReference>
<sequence>MTDFVVRPAVEGEQRALFEVLGRSLHAPPVDDERWEKRSAGWPADRKVGAFADKQPIGVASSVGTAMTVPGGKVVPAAAVDGVGVRADHTRRGVLTAMMREQLGDLQARGEVLAALHASETTIYGRFGYGIGTRSQDVSVSPRRARFRDSAPAGGQVRLISSSEAIELLPELYRRIGLRRPGMIERPQRWWSSQTHRMKDLVVAVHTGPDGDDGFVAYQPQDRVMKPPEMRIALAVHNLHGANTAAVAGLWRFLLKIDLVGEVRAFGRPLDEPLAPMLVDTRAWRVTDVSDELWVRLVDVPAALAARSYRDGDPVVIEVRDPFLPANSGCYRIGPDGAGRTDELPQLRLDVDVLAMLYLGEWQATTLAAAGRIEALQADAPERADELLRTPTRPWCGTGF</sequence>
<dbReference type="InterPro" id="IPR016181">
    <property type="entry name" value="Acyl_CoA_acyltransferase"/>
</dbReference>
<keyword evidence="7" id="KW-1185">Reference proteome</keyword>
<evidence type="ECO:0000259" key="5">
    <source>
        <dbReference type="Pfam" id="PF17668"/>
    </source>
</evidence>
<dbReference type="SUPFAM" id="SSF55729">
    <property type="entry name" value="Acyl-CoA N-acyltransferases (Nat)"/>
    <property type="match status" value="1"/>
</dbReference>
<feature type="binding site" evidence="3">
    <location>
        <begin position="83"/>
        <end position="85"/>
    </location>
    <ligand>
        <name>acetyl-CoA</name>
        <dbReference type="ChEBI" id="CHEBI:57288"/>
    </ligand>
</feature>
<gene>
    <name evidence="6" type="ORF">Atai01_43620</name>
</gene>
<feature type="domain" description="Enhanced intracellular survival protein" evidence="4">
    <location>
        <begin position="300"/>
        <end position="396"/>
    </location>
</feature>
<dbReference type="InterPro" id="IPR041380">
    <property type="entry name" value="Acetyltransf_17"/>
</dbReference>
<dbReference type="PANTHER" id="PTHR37817:SF1">
    <property type="entry name" value="N-ACETYLTRANSFERASE EIS"/>
    <property type="match status" value="1"/>
</dbReference>
<dbReference type="NCBIfam" id="NF002367">
    <property type="entry name" value="PRK01346.1-4"/>
    <property type="match status" value="1"/>
</dbReference>
<dbReference type="InterPro" id="IPR025559">
    <property type="entry name" value="Eis_dom"/>
</dbReference>
<reference evidence="6" key="1">
    <citation type="submission" date="2023-03" db="EMBL/GenBank/DDBJ databases">
        <title>Amycolatopsis taiwanensis NBRC 103393.</title>
        <authorList>
            <person name="Ichikawa N."/>
            <person name="Sato H."/>
            <person name="Tonouchi N."/>
        </authorList>
    </citation>
    <scope>NUCLEOTIDE SEQUENCE</scope>
    <source>
        <strain evidence="6">NBRC 103393</strain>
    </source>
</reference>
<dbReference type="Proteomes" id="UP001165136">
    <property type="component" value="Unassembled WGS sequence"/>
</dbReference>
<dbReference type="RefSeq" id="WP_285487967.1">
    <property type="nucleotide sequence ID" value="NZ_BSTI01000009.1"/>
</dbReference>
<dbReference type="Pfam" id="PF17668">
    <property type="entry name" value="Acetyltransf_17"/>
    <property type="match status" value="1"/>
</dbReference>
<dbReference type="SUPFAM" id="SSF55718">
    <property type="entry name" value="SCP-like"/>
    <property type="match status" value="1"/>
</dbReference>
<feature type="active site" description="Proton acceptor; via carboxylate" evidence="3">
    <location>
        <position position="400"/>
    </location>
</feature>
<comment type="subunit">
    <text evidence="3">Homohexamer; trimer of dimers.</text>
</comment>
<accession>A0A9W6R1U2</accession>
<evidence type="ECO:0000313" key="6">
    <source>
        <dbReference type="EMBL" id="GLY67743.1"/>
    </source>
</evidence>
<keyword evidence="2 3" id="KW-0012">Acyltransferase</keyword>
<feature type="binding site" evidence="3">
    <location>
        <begin position="91"/>
        <end position="96"/>
    </location>
    <ligand>
        <name>acetyl-CoA</name>
        <dbReference type="ChEBI" id="CHEBI:57288"/>
    </ligand>
</feature>
<evidence type="ECO:0000256" key="3">
    <source>
        <dbReference type="HAMAP-Rule" id="MF_01812"/>
    </source>
</evidence>
<dbReference type="AlphaFoldDB" id="A0A9W6R1U2"/>